<dbReference type="RefSeq" id="WP_156674390.1">
    <property type="nucleotide sequence ID" value="NZ_JABMCZ010000005.1"/>
</dbReference>
<protein>
    <submittedName>
        <fullName evidence="1">Uncharacterized protein</fullName>
    </submittedName>
</protein>
<proteinExistence type="predicted"/>
<dbReference type="OrthoDB" id="3169239at2"/>
<organism evidence="1 2">
    <name type="scientific">Nocardia terpenica</name>
    <dbReference type="NCBI Taxonomy" id="455432"/>
    <lineage>
        <taxon>Bacteria</taxon>
        <taxon>Bacillati</taxon>
        <taxon>Actinomycetota</taxon>
        <taxon>Actinomycetes</taxon>
        <taxon>Mycobacteriales</taxon>
        <taxon>Nocardiaceae</taxon>
        <taxon>Nocardia</taxon>
    </lineage>
</organism>
<keyword evidence="2" id="KW-1185">Reference proteome</keyword>
<sequence>MPAQFGQRHGAPEPKRLGESCQLCEVVAALAEEGIDLLEISGGTYESAAMMGVGEPARVLDGAVTASGVRPRRLGIDSIDGMTELAWYAQQMARIAAGKQPDPNRHPLTTLTTYLLETGLDVARGPLRWAAVR</sequence>
<accession>A0A164P089</accession>
<evidence type="ECO:0000313" key="1">
    <source>
        <dbReference type="EMBL" id="KZM74942.1"/>
    </source>
</evidence>
<dbReference type="AlphaFoldDB" id="A0A164P089"/>
<dbReference type="STRING" id="455432.AWN90_23300"/>
<reference evidence="1 2" key="1">
    <citation type="submission" date="2016-04" db="EMBL/GenBank/DDBJ databases">
        <authorList>
            <person name="Evans L.H."/>
            <person name="Alamgir A."/>
            <person name="Owens N."/>
            <person name="Weber N.D."/>
            <person name="Virtaneva K."/>
            <person name="Barbian K."/>
            <person name="Babar A."/>
            <person name="Rosenke K."/>
        </authorList>
    </citation>
    <scope>NUCLEOTIDE SEQUENCE [LARGE SCALE GENOMIC DNA]</scope>
    <source>
        <strain evidence="1 2">IFM 0406</strain>
    </source>
</reference>
<comment type="caution">
    <text evidence="1">The sequence shown here is derived from an EMBL/GenBank/DDBJ whole genome shotgun (WGS) entry which is preliminary data.</text>
</comment>
<name>A0A164P089_9NOCA</name>
<evidence type="ECO:0000313" key="2">
    <source>
        <dbReference type="Proteomes" id="UP000076512"/>
    </source>
</evidence>
<dbReference type="Proteomes" id="UP000076512">
    <property type="component" value="Unassembled WGS sequence"/>
</dbReference>
<gene>
    <name evidence="1" type="ORF">AWN90_23300</name>
</gene>
<dbReference type="EMBL" id="LWGR01000004">
    <property type="protein sequence ID" value="KZM74942.1"/>
    <property type="molecule type" value="Genomic_DNA"/>
</dbReference>